<evidence type="ECO:0000313" key="2">
    <source>
        <dbReference type="Proteomes" id="UP000773614"/>
    </source>
</evidence>
<sequence>MKTREIALAALSRPEAQPLTQAQDVTPEAAPAVAAAAATDLAMAPVPKTKPAGSGRPAAIPAADSTQVAMIASDATAAYAAMAAAAIPEGRPLAAGSAVAAANALGAGAAQMPTARPSYQLAYSAAIGVPGDAAALPVPRLRPAALQKVAATGTAPTAAAPMADAQQAAASRPVRATATAAPSTADAEALGRLMANATANTKGFARLAMPRPSARTGLFAVPESAARLESVVLPANPPSDRFSGGTLDTTDSETAAAFRYASLR</sequence>
<organism evidence="1 2">
    <name type="scientific">Propylenella binzhouense</name>
    <dbReference type="NCBI Taxonomy" id="2555902"/>
    <lineage>
        <taxon>Bacteria</taxon>
        <taxon>Pseudomonadati</taxon>
        <taxon>Pseudomonadota</taxon>
        <taxon>Alphaproteobacteria</taxon>
        <taxon>Hyphomicrobiales</taxon>
        <taxon>Propylenellaceae</taxon>
        <taxon>Propylenella</taxon>
    </lineage>
</organism>
<comment type="caution">
    <text evidence="1">The sequence shown here is derived from an EMBL/GenBank/DDBJ whole genome shotgun (WGS) entry which is preliminary data.</text>
</comment>
<keyword evidence="2" id="KW-1185">Reference proteome</keyword>
<dbReference type="AlphaFoldDB" id="A0A964WVR0"/>
<protein>
    <submittedName>
        <fullName evidence="1">Uncharacterized protein</fullName>
    </submittedName>
</protein>
<proteinExistence type="predicted"/>
<gene>
    <name evidence="1" type="ORF">E4O86_21620</name>
</gene>
<evidence type="ECO:0000313" key="1">
    <source>
        <dbReference type="EMBL" id="MYZ50313.1"/>
    </source>
</evidence>
<reference evidence="1" key="1">
    <citation type="submission" date="2019-03" db="EMBL/GenBank/DDBJ databases">
        <title>Afifella sp. nov., isolated from activated sludge.</title>
        <authorList>
            <person name="Li Q."/>
            <person name="Liu Y."/>
        </authorList>
    </citation>
    <scope>NUCLEOTIDE SEQUENCE</scope>
    <source>
        <strain evidence="1">L72</strain>
    </source>
</reference>
<dbReference type="EMBL" id="SPKJ01000149">
    <property type="protein sequence ID" value="MYZ50313.1"/>
    <property type="molecule type" value="Genomic_DNA"/>
</dbReference>
<accession>A0A964WVR0</accession>
<name>A0A964WVR0_9HYPH</name>
<dbReference type="Proteomes" id="UP000773614">
    <property type="component" value="Unassembled WGS sequence"/>
</dbReference>